<accession>A0ABY6FYM2</accession>
<evidence type="ECO:0000313" key="1">
    <source>
        <dbReference type="EMBL" id="UYG15481.1"/>
    </source>
</evidence>
<protein>
    <submittedName>
        <fullName evidence="1">DivIVA domain-containing protein</fullName>
    </submittedName>
</protein>
<gene>
    <name evidence="1" type="ORF">BRM3_07420</name>
</gene>
<sequence length="185" mass="20310">MPLADDIDAIRFSPVRLTQGYDMDEVDGFLAEVRDAASGPDAGDRAGAMLPRVRSVRFTPVRVTEGYDMDEVDRFLDTVVLEGLERIVADEGDAMSREYIEHVLTVPDFPRGRLGTVYAIADVDDLVARTTAALGTSDDPEVSHRAALAVLEQARPRTLGGLAEGYRTKPVDERLSHVAELLRVR</sequence>
<evidence type="ECO:0000313" key="2">
    <source>
        <dbReference type="Proteomes" id="UP001164305"/>
    </source>
</evidence>
<dbReference type="RefSeq" id="WP_263592695.1">
    <property type="nucleotide sequence ID" value="NZ_CP107020.1"/>
</dbReference>
<name>A0ABY6FYM2_9MICO</name>
<keyword evidence="2" id="KW-1185">Reference proteome</keyword>
<dbReference type="InterPro" id="IPR019933">
    <property type="entry name" value="DivIVA_domain"/>
</dbReference>
<dbReference type="Gene3D" id="6.10.250.660">
    <property type="match status" value="2"/>
</dbReference>
<reference evidence="1" key="1">
    <citation type="submission" date="2022-10" db="EMBL/GenBank/DDBJ databases">
        <title>Whole-Genome Sequencing of Brachybacterium huguangmaarense BRM-3, Isolated from Betula schmidtii.</title>
        <authorList>
            <person name="Haam D."/>
        </authorList>
    </citation>
    <scope>NUCLEOTIDE SEQUENCE</scope>
    <source>
        <strain evidence="1">BRM-3</strain>
    </source>
</reference>
<dbReference type="NCBIfam" id="TIGR03544">
    <property type="entry name" value="DivI1A_domain"/>
    <property type="match status" value="2"/>
</dbReference>
<dbReference type="Proteomes" id="UP001164305">
    <property type="component" value="Chromosome"/>
</dbReference>
<organism evidence="1 2">
    <name type="scientific">Brachybacterium huguangmaarense</name>
    <dbReference type="NCBI Taxonomy" id="1652028"/>
    <lineage>
        <taxon>Bacteria</taxon>
        <taxon>Bacillati</taxon>
        <taxon>Actinomycetota</taxon>
        <taxon>Actinomycetes</taxon>
        <taxon>Micrococcales</taxon>
        <taxon>Dermabacteraceae</taxon>
        <taxon>Brachybacterium</taxon>
    </lineage>
</organism>
<proteinExistence type="predicted"/>
<dbReference type="EMBL" id="CP107020">
    <property type="protein sequence ID" value="UYG15481.1"/>
    <property type="molecule type" value="Genomic_DNA"/>
</dbReference>